<evidence type="ECO:0000259" key="3">
    <source>
        <dbReference type="PROSITE" id="PS50041"/>
    </source>
</evidence>
<proteinExistence type="predicted"/>
<name>A0AAF3ED34_9BILA</name>
<dbReference type="SUPFAM" id="SSF56436">
    <property type="entry name" value="C-type lectin-like"/>
    <property type="match status" value="1"/>
</dbReference>
<feature type="domain" description="C-type lectin" evidence="3">
    <location>
        <begin position="36"/>
        <end position="146"/>
    </location>
</feature>
<dbReference type="PROSITE" id="PS50041">
    <property type="entry name" value="C_TYPE_LECTIN_2"/>
    <property type="match status" value="1"/>
</dbReference>
<feature type="chain" id="PRO_5042250968" evidence="2">
    <location>
        <begin position="24"/>
        <end position="218"/>
    </location>
</feature>
<keyword evidence="4" id="KW-1185">Reference proteome</keyword>
<feature type="signal peptide" evidence="2">
    <location>
        <begin position="1"/>
        <end position="23"/>
    </location>
</feature>
<dbReference type="Pfam" id="PF00059">
    <property type="entry name" value="Lectin_C"/>
    <property type="match status" value="1"/>
</dbReference>
<dbReference type="InterPro" id="IPR016187">
    <property type="entry name" value="CTDL_fold"/>
</dbReference>
<protein>
    <submittedName>
        <fullName evidence="5">C-type lectin domain-containing protein</fullName>
    </submittedName>
</protein>
<keyword evidence="2" id="KW-0732">Signal</keyword>
<dbReference type="PANTHER" id="PTHR22991">
    <property type="entry name" value="PROTEIN CBG13490"/>
    <property type="match status" value="1"/>
</dbReference>
<dbReference type="InterPro" id="IPR016186">
    <property type="entry name" value="C-type_lectin-like/link_sf"/>
</dbReference>
<keyword evidence="1" id="KW-1015">Disulfide bond</keyword>
<evidence type="ECO:0000256" key="1">
    <source>
        <dbReference type="ARBA" id="ARBA00023157"/>
    </source>
</evidence>
<organism evidence="4 5">
    <name type="scientific">Mesorhabditis belari</name>
    <dbReference type="NCBI Taxonomy" id="2138241"/>
    <lineage>
        <taxon>Eukaryota</taxon>
        <taxon>Metazoa</taxon>
        <taxon>Ecdysozoa</taxon>
        <taxon>Nematoda</taxon>
        <taxon>Chromadorea</taxon>
        <taxon>Rhabditida</taxon>
        <taxon>Rhabditina</taxon>
        <taxon>Rhabditomorpha</taxon>
        <taxon>Rhabditoidea</taxon>
        <taxon>Rhabditidae</taxon>
        <taxon>Mesorhabditinae</taxon>
        <taxon>Mesorhabditis</taxon>
    </lineage>
</organism>
<sequence length="218" mass="24703">MKSFDDFWAIFSLVTIQTIFVESAISCPQNWQKYVKNEACYRVNAKKMTWAQAESDCIAQGGRLVGIVDEYENQFVYQLVRSANLSAGTVWLGRLSRSSRNAPFDWNDSTSSHFHSFRTLVESSSSQCISMWIDLGADGSWQPWECTYNGYPSVCKRSTLKQQTQTITSPTVRSHVSTRCCMSQCQLRCPQNEKCVPDDLNCLTNLCPNATGWCLPKN</sequence>
<dbReference type="AlphaFoldDB" id="A0AAF3ED34"/>
<dbReference type="WBParaSite" id="MBELARI_LOCUS11878">
    <property type="protein sequence ID" value="MBELARI_LOCUS11878"/>
    <property type="gene ID" value="MBELARI_LOCUS11878"/>
</dbReference>
<accession>A0AAF3ED34</accession>
<dbReference type="Gene3D" id="3.10.100.10">
    <property type="entry name" value="Mannose-Binding Protein A, subunit A"/>
    <property type="match status" value="1"/>
</dbReference>
<dbReference type="Proteomes" id="UP000887575">
    <property type="component" value="Unassembled WGS sequence"/>
</dbReference>
<dbReference type="InterPro" id="IPR001304">
    <property type="entry name" value="C-type_lectin-like"/>
</dbReference>
<dbReference type="SMART" id="SM00034">
    <property type="entry name" value="CLECT"/>
    <property type="match status" value="1"/>
</dbReference>
<dbReference type="PANTHER" id="PTHR22991:SF40">
    <property type="entry name" value="PROTEIN CBG13490"/>
    <property type="match status" value="1"/>
</dbReference>
<dbReference type="InterPro" id="IPR050976">
    <property type="entry name" value="Snaclec"/>
</dbReference>
<reference evidence="5" key="1">
    <citation type="submission" date="2024-02" db="UniProtKB">
        <authorList>
            <consortium name="WormBaseParasite"/>
        </authorList>
    </citation>
    <scope>IDENTIFICATION</scope>
</reference>
<evidence type="ECO:0000313" key="4">
    <source>
        <dbReference type="Proteomes" id="UP000887575"/>
    </source>
</evidence>
<dbReference type="CDD" id="cd00037">
    <property type="entry name" value="CLECT"/>
    <property type="match status" value="1"/>
</dbReference>
<evidence type="ECO:0000313" key="5">
    <source>
        <dbReference type="WBParaSite" id="MBELARI_LOCUS11878"/>
    </source>
</evidence>
<evidence type="ECO:0000256" key="2">
    <source>
        <dbReference type="SAM" id="SignalP"/>
    </source>
</evidence>